<dbReference type="InterPro" id="IPR000210">
    <property type="entry name" value="BTB/POZ_dom"/>
</dbReference>
<protein>
    <recommendedName>
        <fullName evidence="1">BTB domain-containing protein</fullName>
    </recommendedName>
</protein>
<accession>A0AAV2MKD7</accession>
<sequence>MDFPQHSQQLLSALRSQRQRGFLCDCTVLVGNSRFVAHRAVLASLKEQVLVAPQRHKANNLPRPLH</sequence>
<keyword evidence="3" id="KW-1185">Reference proteome</keyword>
<dbReference type="GO" id="GO:0000978">
    <property type="term" value="F:RNA polymerase II cis-regulatory region sequence-specific DNA binding"/>
    <property type="evidence" value="ECO:0007669"/>
    <property type="project" value="TreeGrafter"/>
</dbReference>
<organism evidence="2 3">
    <name type="scientific">Knipowitschia caucasica</name>
    <name type="common">Caucasian dwarf goby</name>
    <name type="synonym">Pomatoschistus caucasicus</name>
    <dbReference type="NCBI Taxonomy" id="637954"/>
    <lineage>
        <taxon>Eukaryota</taxon>
        <taxon>Metazoa</taxon>
        <taxon>Chordata</taxon>
        <taxon>Craniata</taxon>
        <taxon>Vertebrata</taxon>
        <taxon>Euteleostomi</taxon>
        <taxon>Actinopterygii</taxon>
        <taxon>Neopterygii</taxon>
        <taxon>Teleostei</taxon>
        <taxon>Neoteleostei</taxon>
        <taxon>Acanthomorphata</taxon>
        <taxon>Gobiaria</taxon>
        <taxon>Gobiiformes</taxon>
        <taxon>Gobioidei</taxon>
        <taxon>Gobiidae</taxon>
        <taxon>Gobiinae</taxon>
        <taxon>Knipowitschia</taxon>
    </lineage>
</organism>
<dbReference type="Proteomes" id="UP001497482">
    <property type="component" value="Chromosome 8"/>
</dbReference>
<evidence type="ECO:0000259" key="1">
    <source>
        <dbReference type="Pfam" id="PF00651"/>
    </source>
</evidence>
<dbReference type="AlphaFoldDB" id="A0AAV2MKD7"/>
<gene>
    <name evidence="2" type="ORF">KC01_LOCUS39804</name>
</gene>
<feature type="domain" description="BTB" evidence="1">
    <location>
        <begin position="15"/>
        <end position="44"/>
    </location>
</feature>
<dbReference type="PANTHER" id="PTHR46105:SF28">
    <property type="entry name" value="ZINC FINGER PROTEIN 37-LIKE"/>
    <property type="match status" value="1"/>
</dbReference>
<dbReference type="SUPFAM" id="SSF54695">
    <property type="entry name" value="POZ domain"/>
    <property type="match status" value="1"/>
</dbReference>
<dbReference type="InterPro" id="IPR011333">
    <property type="entry name" value="SKP1/BTB/POZ_sf"/>
</dbReference>
<dbReference type="EMBL" id="OZ035830">
    <property type="protein sequence ID" value="CAL1613626.1"/>
    <property type="molecule type" value="Genomic_DNA"/>
</dbReference>
<dbReference type="GO" id="GO:0000981">
    <property type="term" value="F:DNA-binding transcription factor activity, RNA polymerase II-specific"/>
    <property type="evidence" value="ECO:0007669"/>
    <property type="project" value="TreeGrafter"/>
</dbReference>
<evidence type="ECO:0000313" key="3">
    <source>
        <dbReference type="Proteomes" id="UP001497482"/>
    </source>
</evidence>
<proteinExistence type="predicted"/>
<dbReference type="PANTHER" id="PTHR46105">
    <property type="entry name" value="AGAP004733-PA"/>
    <property type="match status" value="1"/>
</dbReference>
<name>A0AAV2MKD7_KNICA</name>
<dbReference type="Gene3D" id="3.30.710.10">
    <property type="entry name" value="Potassium Channel Kv1.1, Chain A"/>
    <property type="match status" value="1"/>
</dbReference>
<evidence type="ECO:0000313" key="2">
    <source>
        <dbReference type="EMBL" id="CAL1613626.1"/>
    </source>
</evidence>
<reference evidence="2 3" key="1">
    <citation type="submission" date="2024-04" db="EMBL/GenBank/DDBJ databases">
        <authorList>
            <person name="Waldvogel A.-M."/>
            <person name="Schoenle A."/>
        </authorList>
    </citation>
    <scope>NUCLEOTIDE SEQUENCE [LARGE SCALE GENOMIC DNA]</scope>
</reference>
<dbReference type="Pfam" id="PF00651">
    <property type="entry name" value="BTB"/>
    <property type="match status" value="1"/>
</dbReference>
<dbReference type="InterPro" id="IPR050457">
    <property type="entry name" value="ZnFinger_BTB_dom_contain"/>
</dbReference>